<dbReference type="RefSeq" id="XP_031398516.1">
    <property type="nucleotide sequence ID" value="XM_031542656.1"/>
</dbReference>
<protein>
    <submittedName>
        <fullName evidence="3">Uncharacterized protein LOC116189740</fullName>
    </submittedName>
    <submittedName>
        <fullName evidence="4">Uncharacterized protein LOC116190179</fullName>
    </submittedName>
    <submittedName>
        <fullName evidence="5">Uncharacterized protein LOC116209098</fullName>
    </submittedName>
</protein>
<dbReference type="GeneID" id="116190179"/>
<keyword evidence="2" id="KW-1185">Reference proteome</keyword>
<proteinExistence type="predicted"/>
<evidence type="ECO:0000256" key="1">
    <source>
        <dbReference type="SAM" id="MobiDB-lite"/>
    </source>
</evidence>
<reference evidence="2" key="1">
    <citation type="journal article" date="2020" name="Plant Biotechnol. J.">
        <title>The pomegranate (Punica granatum L.) draft genome dissects genetic divergence between soft- and hard-seeded cultivars.</title>
        <authorList>
            <person name="Luo X."/>
            <person name="Li H."/>
            <person name="Wu Z."/>
            <person name="Yao W."/>
            <person name="Zhao P."/>
            <person name="Cao D."/>
            <person name="Yu H."/>
            <person name="Li K."/>
            <person name="Poudel K."/>
            <person name="Zhao D."/>
            <person name="Zhang F."/>
            <person name="Xia X."/>
            <person name="Chen L."/>
            <person name="Wang Q."/>
            <person name="Jing D."/>
            <person name="Cao S."/>
        </authorList>
    </citation>
    <scope>NUCLEOTIDE SEQUENCE [LARGE SCALE GENOMIC DNA]</scope>
</reference>
<evidence type="ECO:0000313" key="3">
    <source>
        <dbReference type="RefSeq" id="XP_031375314.1"/>
    </source>
</evidence>
<organism evidence="2 4">
    <name type="scientific">Punica granatum</name>
    <name type="common">Pomegranate</name>
    <dbReference type="NCBI Taxonomy" id="22663"/>
    <lineage>
        <taxon>Eukaryota</taxon>
        <taxon>Viridiplantae</taxon>
        <taxon>Streptophyta</taxon>
        <taxon>Embryophyta</taxon>
        <taxon>Tracheophyta</taxon>
        <taxon>Spermatophyta</taxon>
        <taxon>Magnoliopsida</taxon>
        <taxon>eudicotyledons</taxon>
        <taxon>Gunneridae</taxon>
        <taxon>Pentapetalae</taxon>
        <taxon>rosids</taxon>
        <taxon>malvids</taxon>
        <taxon>Myrtales</taxon>
        <taxon>Lythraceae</taxon>
        <taxon>Punica</taxon>
    </lineage>
</organism>
<name>A0A6P8C2V7_PUNGR</name>
<sequence length="226" mass="24714">MAASVATSSKAVVARVGASLSHTIVSRSEEREKEERGCDGPILNTTGLIKVFSNLCDQTLIGLGRFHSKKGERDNFWGNGAQRRPPGPPLSPSSNLHLTLISKLSFLQCPEDCSPPLPRFLPSASIVNPNSIILSDFSESRRGFDDDLLKLKLSKKRTSFESPSPPFSFVSGIMTSENNLEVNLESSEREKHMATINQDDDVLELDVDDIQDTATGMLLIVMALNI</sequence>
<evidence type="ECO:0000313" key="2">
    <source>
        <dbReference type="Proteomes" id="UP000515151"/>
    </source>
</evidence>
<evidence type="ECO:0000313" key="5">
    <source>
        <dbReference type="RefSeq" id="XP_031398516.1"/>
    </source>
</evidence>
<dbReference type="RefSeq" id="XP_031375314.1">
    <property type="nucleotide sequence ID" value="XM_031519454.1"/>
</dbReference>
<accession>A0A6P8C2V7</accession>
<dbReference type="AlphaFoldDB" id="A0A6P8C2V7"/>
<reference evidence="3 4" key="2">
    <citation type="submission" date="2025-04" db="UniProtKB">
        <authorList>
            <consortium name="RefSeq"/>
        </authorList>
    </citation>
    <scope>IDENTIFICATION</scope>
    <source>
        <tissue evidence="3 4">Leaf</tissue>
    </source>
</reference>
<gene>
    <name evidence="4" type="primary">LOC116190179</name>
    <name evidence="3" type="synonym">LOC116189740</name>
    <name evidence="5" type="synonym">LOC116209098</name>
</gene>
<evidence type="ECO:0000313" key="4">
    <source>
        <dbReference type="RefSeq" id="XP_031375698.1"/>
    </source>
</evidence>
<dbReference type="RefSeq" id="XP_031375698.1">
    <property type="nucleotide sequence ID" value="XM_031519838.1"/>
</dbReference>
<feature type="region of interest" description="Disordered" evidence="1">
    <location>
        <begin position="74"/>
        <end position="93"/>
    </location>
</feature>
<dbReference type="Proteomes" id="UP000515151">
    <property type="component" value="Chromosome 5"/>
</dbReference>